<sequence>MTKVIVATVCLLLFWLWSWFQILCNFNFWHCFNLFPYVVFFMILDHLDSKRKRRQDVAVQADIEIVKDVSTQTNDLFDEMKVYERMLLLVKRFVNKLLTQFEH</sequence>
<gene>
    <name evidence="2" type="ORF">HNY73_014720</name>
</gene>
<proteinExistence type="predicted"/>
<evidence type="ECO:0000313" key="2">
    <source>
        <dbReference type="EMBL" id="KAF8777940.1"/>
    </source>
</evidence>
<reference evidence="2" key="1">
    <citation type="journal article" date="2020" name="bioRxiv">
        <title>Chromosome-level reference genome of the European wasp spider Argiope bruennichi: a resource for studies on range expansion and evolutionary adaptation.</title>
        <authorList>
            <person name="Sheffer M.M."/>
            <person name="Hoppe A."/>
            <person name="Krehenwinkel H."/>
            <person name="Uhl G."/>
            <person name="Kuss A.W."/>
            <person name="Jensen L."/>
            <person name="Jensen C."/>
            <person name="Gillespie R.G."/>
            <person name="Hoff K.J."/>
            <person name="Prost S."/>
        </authorList>
    </citation>
    <scope>NUCLEOTIDE SEQUENCE</scope>
</reference>
<dbReference type="EMBL" id="JABXBU010002072">
    <property type="protein sequence ID" value="KAF8777940.1"/>
    <property type="molecule type" value="Genomic_DNA"/>
</dbReference>
<keyword evidence="3" id="KW-1185">Reference proteome</keyword>
<keyword evidence="1" id="KW-0812">Transmembrane</keyword>
<feature type="transmembrane region" description="Helical" evidence="1">
    <location>
        <begin position="30"/>
        <end position="47"/>
    </location>
</feature>
<organism evidence="2 3">
    <name type="scientific">Argiope bruennichi</name>
    <name type="common">Wasp spider</name>
    <name type="synonym">Aranea bruennichi</name>
    <dbReference type="NCBI Taxonomy" id="94029"/>
    <lineage>
        <taxon>Eukaryota</taxon>
        <taxon>Metazoa</taxon>
        <taxon>Ecdysozoa</taxon>
        <taxon>Arthropoda</taxon>
        <taxon>Chelicerata</taxon>
        <taxon>Arachnida</taxon>
        <taxon>Araneae</taxon>
        <taxon>Araneomorphae</taxon>
        <taxon>Entelegynae</taxon>
        <taxon>Araneoidea</taxon>
        <taxon>Araneidae</taxon>
        <taxon>Argiope</taxon>
    </lineage>
</organism>
<keyword evidence="1" id="KW-1133">Transmembrane helix</keyword>
<reference evidence="2" key="2">
    <citation type="submission" date="2020-06" db="EMBL/GenBank/DDBJ databases">
        <authorList>
            <person name="Sheffer M."/>
        </authorList>
    </citation>
    <scope>NUCLEOTIDE SEQUENCE</scope>
</reference>
<accession>A0A8T0EQ87</accession>
<name>A0A8T0EQ87_ARGBR</name>
<comment type="caution">
    <text evidence="2">The sequence shown here is derived from an EMBL/GenBank/DDBJ whole genome shotgun (WGS) entry which is preliminary data.</text>
</comment>
<protein>
    <submittedName>
        <fullName evidence="2">Uncharacterized protein</fullName>
    </submittedName>
</protein>
<dbReference type="Proteomes" id="UP000807504">
    <property type="component" value="Unassembled WGS sequence"/>
</dbReference>
<dbReference type="AlphaFoldDB" id="A0A8T0EQ87"/>
<keyword evidence="1" id="KW-0472">Membrane</keyword>
<evidence type="ECO:0000313" key="3">
    <source>
        <dbReference type="Proteomes" id="UP000807504"/>
    </source>
</evidence>
<evidence type="ECO:0000256" key="1">
    <source>
        <dbReference type="SAM" id="Phobius"/>
    </source>
</evidence>